<keyword evidence="2" id="KW-0732">Signal</keyword>
<evidence type="ECO:0000313" key="3">
    <source>
        <dbReference type="EMBL" id="SKA76784.1"/>
    </source>
</evidence>
<organism evidence="3 4">
    <name type="scientific">Prosthecobacter debontii</name>
    <dbReference type="NCBI Taxonomy" id="48467"/>
    <lineage>
        <taxon>Bacteria</taxon>
        <taxon>Pseudomonadati</taxon>
        <taxon>Verrucomicrobiota</taxon>
        <taxon>Verrucomicrobiia</taxon>
        <taxon>Verrucomicrobiales</taxon>
        <taxon>Verrucomicrobiaceae</taxon>
        <taxon>Prosthecobacter</taxon>
    </lineage>
</organism>
<evidence type="ECO:0000256" key="1">
    <source>
        <dbReference type="SAM" id="Phobius"/>
    </source>
</evidence>
<sequence length="239" mass="26668">MLALFILVLALCFGVCQWAAGRADVVKSQGLKERAPTAHTATEMVKLFLAYEGAQDVEVVEYDGVVTDYFDPARRKLFLRPRIARSTSMGAWAVALHEAGHALQTDSALSDLKWRQTVIRLNRYGPFFALVAAGGLLFLRLPPRIAVLLMVACCVIFLLLNLGTLAVEYNANARLRRFLEKHLDRYPDALDRLNGYLGRMAVREVGDLIQSPRYFFLSALPGSGKLRPTVTEPKKDEET</sequence>
<dbReference type="STRING" id="48467.SAMN02745166_00246"/>
<keyword evidence="1" id="KW-0812">Transmembrane</keyword>
<keyword evidence="1" id="KW-0472">Membrane</keyword>
<dbReference type="Proteomes" id="UP000190774">
    <property type="component" value="Unassembled WGS sequence"/>
</dbReference>
<accession>A0A1T4WHI8</accession>
<dbReference type="PANTHER" id="PTHR36434:SF1">
    <property type="entry name" value="MEMBRANE PROTEASE YUGP-RELATED"/>
    <property type="match status" value="1"/>
</dbReference>
<feature type="chain" id="PRO_5013273121" evidence="2">
    <location>
        <begin position="20"/>
        <end position="239"/>
    </location>
</feature>
<reference evidence="4" key="1">
    <citation type="submission" date="2017-02" db="EMBL/GenBank/DDBJ databases">
        <authorList>
            <person name="Varghese N."/>
            <person name="Submissions S."/>
        </authorList>
    </citation>
    <scope>NUCLEOTIDE SEQUENCE [LARGE SCALE GENOMIC DNA]</scope>
    <source>
        <strain evidence="4">ATCC 700200</strain>
    </source>
</reference>
<protein>
    <submittedName>
        <fullName evidence="3">Putative neutral zinc metallopeptidase</fullName>
    </submittedName>
</protein>
<dbReference type="AlphaFoldDB" id="A0A1T4WHI8"/>
<keyword evidence="1" id="KW-1133">Transmembrane helix</keyword>
<feature type="transmembrane region" description="Helical" evidence="1">
    <location>
        <begin position="145"/>
        <end position="167"/>
    </location>
</feature>
<gene>
    <name evidence="3" type="ORF">SAMN02745166_00246</name>
</gene>
<dbReference type="EMBL" id="FUYE01000001">
    <property type="protein sequence ID" value="SKA76784.1"/>
    <property type="molecule type" value="Genomic_DNA"/>
</dbReference>
<evidence type="ECO:0000313" key="4">
    <source>
        <dbReference type="Proteomes" id="UP000190774"/>
    </source>
</evidence>
<feature type="signal peptide" evidence="2">
    <location>
        <begin position="1"/>
        <end position="19"/>
    </location>
</feature>
<dbReference type="RefSeq" id="WP_078811476.1">
    <property type="nucleotide sequence ID" value="NZ_FUYE01000001.1"/>
</dbReference>
<dbReference type="InterPro" id="IPR007395">
    <property type="entry name" value="Zn_peptidase_2"/>
</dbReference>
<dbReference type="PANTHER" id="PTHR36434">
    <property type="entry name" value="MEMBRANE PROTEASE YUGP-RELATED"/>
    <property type="match status" value="1"/>
</dbReference>
<keyword evidence="4" id="KW-1185">Reference proteome</keyword>
<dbReference type="Pfam" id="PF04298">
    <property type="entry name" value="Zn_peptidase_2"/>
    <property type="match status" value="1"/>
</dbReference>
<dbReference type="OrthoDB" id="187209at2"/>
<feature type="transmembrane region" description="Helical" evidence="1">
    <location>
        <begin position="121"/>
        <end position="139"/>
    </location>
</feature>
<proteinExistence type="predicted"/>
<name>A0A1T4WHI8_9BACT</name>
<evidence type="ECO:0000256" key="2">
    <source>
        <dbReference type="SAM" id="SignalP"/>
    </source>
</evidence>